<dbReference type="Pfam" id="PF00884">
    <property type="entry name" value="Sulfatase"/>
    <property type="match status" value="1"/>
</dbReference>
<reference evidence="4 5" key="1">
    <citation type="submission" date="2019-05" db="EMBL/GenBank/DDBJ databases">
        <authorList>
            <person name="Narsing Rao M.P."/>
            <person name="Li W.J."/>
        </authorList>
    </citation>
    <scope>NUCLEOTIDE SEQUENCE [LARGE SCALE GENOMIC DNA]</scope>
    <source>
        <strain evidence="4 5">SYSU_K30003</strain>
    </source>
</reference>
<dbReference type="InterPro" id="IPR000917">
    <property type="entry name" value="Sulfatase_N"/>
</dbReference>
<dbReference type="GO" id="GO:0005737">
    <property type="term" value="C:cytoplasm"/>
    <property type="evidence" value="ECO:0007669"/>
    <property type="project" value="TreeGrafter"/>
</dbReference>
<gene>
    <name evidence="4" type="ORF">FE782_29405</name>
</gene>
<dbReference type="GO" id="GO:0008484">
    <property type="term" value="F:sulfuric ester hydrolase activity"/>
    <property type="evidence" value="ECO:0007669"/>
    <property type="project" value="TreeGrafter"/>
</dbReference>
<dbReference type="Gene3D" id="3.40.720.10">
    <property type="entry name" value="Alkaline Phosphatase, subunit A"/>
    <property type="match status" value="1"/>
</dbReference>
<accession>A0A5R9G7E1</accession>
<keyword evidence="1" id="KW-0479">Metal-binding</keyword>
<dbReference type="InterPro" id="IPR017850">
    <property type="entry name" value="Alkaline_phosphatase_core_sf"/>
</dbReference>
<proteinExistence type="predicted"/>
<evidence type="ECO:0000256" key="1">
    <source>
        <dbReference type="ARBA" id="ARBA00022723"/>
    </source>
</evidence>
<dbReference type="GO" id="GO:0046872">
    <property type="term" value="F:metal ion binding"/>
    <property type="evidence" value="ECO:0007669"/>
    <property type="project" value="UniProtKB-KW"/>
</dbReference>
<dbReference type="AlphaFoldDB" id="A0A5R9G7E1"/>
<dbReference type="EMBL" id="VCIW01000031">
    <property type="protein sequence ID" value="TLS48653.1"/>
    <property type="molecule type" value="Genomic_DNA"/>
</dbReference>
<keyword evidence="2" id="KW-0378">Hydrolase</keyword>
<organism evidence="4 5">
    <name type="scientific">Paenibacillus antri</name>
    <dbReference type="NCBI Taxonomy" id="2582848"/>
    <lineage>
        <taxon>Bacteria</taxon>
        <taxon>Bacillati</taxon>
        <taxon>Bacillota</taxon>
        <taxon>Bacilli</taxon>
        <taxon>Bacillales</taxon>
        <taxon>Paenibacillaceae</taxon>
        <taxon>Paenibacillus</taxon>
    </lineage>
</organism>
<feature type="domain" description="Sulfatase N-terminal" evidence="3">
    <location>
        <begin position="10"/>
        <end position="388"/>
    </location>
</feature>
<evidence type="ECO:0000313" key="5">
    <source>
        <dbReference type="Proteomes" id="UP000309676"/>
    </source>
</evidence>
<evidence type="ECO:0000259" key="3">
    <source>
        <dbReference type="Pfam" id="PF00884"/>
    </source>
</evidence>
<comment type="caution">
    <text evidence="4">The sequence shown here is derived from an EMBL/GenBank/DDBJ whole genome shotgun (WGS) entry which is preliminary data.</text>
</comment>
<name>A0A5R9G7E1_9BACL</name>
<evidence type="ECO:0000256" key="2">
    <source>
        <dbReference type="ARBA" id="ARBA00022801"/>
    </source>
</evidence>
<dbReference type="Proteomes" id="UP000309676">
    <property type="component" value="Unassembled WGS sequence"/>
</dbReference>
<dbReference type="OrthoDB" id="9762324at2"/>
<dbReference type="SUPFAM" id="SSF53649">
    <property type="entry name" value="Alkaline phosphatase-like"/>
    <property type="match status" value="1"/>
</dbReference>
<protein>
    <recommendedName>
        <fullName evidence="3">Sulfatase N-terminal domain-containing protein</fullName>
    </recommendedName>
</protein>
<dbReference type="PANTHER" id="PTHR45953">
    <property type="entry name" value="IDURONATE 2-SULFATASE"/>
    <property type="match status" value="1"/>
</dbReference>
<dbReference type="PANTHER" id="PTHR45953:SF1">
    <property type="entry name" value="IDURONATE 2-SULFATASE"/>
    <property type="match status" value="1"/>
</dbReference>
<sequence length="481" mass="54852">MSMPQRTTKPHILLITADELRKDALSCYGNEAVQTKHLDRLASRSIQFDAAYTVSPWCLPARCALLTGRYPHNSGAYSNFRKCELNAGIPNLFQTLRGAGYKTSVHGKCHFTPVPYGETRADLTLPYEEFREYYLSLGIDHLDLQDDKQVSVWFYDDYAKELEREGYLAAYRSRVWDRDLQKVFPFPGPADWHPDSWVGRKTAEMLESHDPDEPLFCWASFSGPHYPFDPPEAYFDRVDMTKDKPRTRLEGEFDDERRIHHRSYHGDGRGIADGSGPAAGYAQKNYSEDYWFRLRKSYYANVALIDDEIGRIVDAAVRRFGDNLLVVFTADHGEMLGNHDIWGKGDCGYEDVLNIPMLVQYPGEREHLRTDAKVMLTDILATCAKAAGAEPVETDGRDFKASIAEGGYRYVYAEGEGFFSVSDGRMKYVHIEKDGRTHYELFDLEKDPDEFHDVSDDPDYAPALAELRKAEASLYMKALLA</sequence>
<keyword evidence="5" id="KW-1185">Reference proteome</keyword>
<evidence type="ECO:0000313" key="4">
    <source>
        <dbReference type="EMBL" id="TLS48653.1"/>
    </source>
</evidence>